<protein>
    <submittedName>
        <fullName evidence="2">Uncharacterized protein</fullName>
    </submittedName>
</protein>
<feature type="transmembrane region" description="Helical" evidence="1">
    <location>
        <begin position="7"/>
        <end position="29"/>
    </location>
</feature>
<evidence type="ECO:0000256" key="1">
    <source>
        <dbReference type="SAM" id="Phobius"/>
    </source>
</evidence>
<evidence type="ECO:0000313" key="3">
    <source>
        <dbReference type="Proteomes" id="UP000019678"/>
    </source>
</evidence>
<name>A0A017SY43_9BACT</name>
<dbReference type="AlphaFoldDB" id="A0A017SY43"/>
<accession>A0A017SY43</accession>
<comment type="caution">
    <text evidence="2">The sequence shown here is derived from an EMBL/GenBank/DDBJ whole genome shotgun (WGS) entry which is preliminary data.</text>
</comment>
<gene>
    <name evidence="2" type="ORF">CAP_8557</name>
</gene>
<keyword evidence="3" id="KW-1185">Reference proteome</keyword>
<dbReference type="Proteomes" id="UP000019678">
    <property type="component" value="Unassembled WGS sequence"/>
</dbReference>
<keyword evidence="1" id="KW-0812">Transmembrane</keyword>
<keyword evidence="1" id="KW-1133">Transmembrane helix</keyword>
<evidence type="ECO:0000313" key="2">
    <source>
        <dbReference type="EMBL" id="EYF01216.1"/>
    </source>
</evidence>
<reference evidence="2 3" key="1">
    <citation type="submission" date="2013-05" db="EMBL/GenBank/DDBJ databases">
        <title>Genome assembly of Chondromyces apiculatus DSM 436.</title>
        <authorList>
            <person name="Sharma G."/>
            <person name="Khatri I."/>
            <person name="Kaur C."/>
            <person name="Mayilraj S."/>
            <person name="Subramanian S."/>
        </authorList>
    </citation>
    <scope>NUCLEOTIDE SEQUENCE [LARGE SCALE GENOMIC DNA]</scope>
    <source>
        <strain evidence="2 3">DSM 436</strain>
    </source>
</reference>
<keyword evidence="1" id="KW-0472">Membrane</keyword>
<proteinExistence type="predicted"/>
<sequence>MKPRSKALVAGLVGVIVAGVVGLAVVLMARTSTPECTTRSYTDLTENAICVLEGRVELIDDANRALNAREITGEDAGKLDYFHLVDDAGRALIFFDVAKHKMPAAGAQVKVKAKVLVESAKATPRLVAESLD</sequence>
<dbReference type="EMBL" id="ASRX01000086">
    <property type="protein sequence ID" value="EYF01216.1"/>
    <property type="molecule type" value="Genomic_DNA"/>
</dbReference>
<organism evidence="2 3">
    <name type="scientific">Chondromyces apiculatus DSM 436</name>
    <dbReference type="NCBI Taxonomy" id="1192034"/>
    <lineage>
        <taxon>Bacteria</taxon>
        <taxon>Pseudomonadati</taxon>
        <taxon>Myxococcota</taxon>
        <taxon>Polyangia</taxon>
        <taxon>Polyangiales</taxon>
        <taxon>Polyangiaceae</taxon>
        <taxon>Chondromyces</taxon>
    </lineage>
</organism>